<dbReference type="EMBL" id="AOIB01000031">
    <property type="protein sequence ID" value="ELY55377.1"/>
    <property type="molecule type" value="Genomic_DNA"/>
</dbReference>
<feature type="compositionally biased region" description="Basic and acidic residues" evidence="1">
    <location>
        <begin position="104"/>
        <end position="119"/>
    </location>
</feature>
<protein>
    <recommendedName>
        <fullName evidence="2">DUF8009 domain-containing protein</fullName>
    </recommendedName>
</protein>
<dbReference type="InterPro" id="IPR058322">
    <property type="entry name" value="DUF8009"/>
</dbReference>
<feature type="domain" description="DUF8009" evidence="2">
    <location>
        <begin position="12"/>
        <end position="163"/>
    </location>
</feature>
<feature type="compositionally biased region" description="Basic and acidic residues" evidence="1">
    <location>
        <begin position="66"/>
        <end position="80"/>
    </location>
</feature>
<dbReference type="Pfam" id="PF26033">
    <property type="entry name" value="DUF8009"/>
    <property type="match status" value="1"/>
</dbReference>
<evidence type="ECO:0000313" key="3">
    <source>
        <dbReference type="EMBL" id="ELY55377.1"/>
    </source>
</evidence>
<dbReference type="Proteomes" id="UP000011688">
    <property type="component" value="Unassembled WGS sequence"/>
</dbReference>
<keyword evidence="4" id="KW-1185">Reference proteome</keyword>
<feature type="region of interest" description="Disordered" evidence="1">
    <location>
        <begin position="52"/>
        <end position="120"/>
    </location>
</feature>
<sequence length="171" mass="19672">MQDSNSDGPLADHPATEIQVVVVDPDDVVEAFERNRVEDNFRRTHVLRLVPPFEEEQRAEPYAQDGPKRYPPDRDPEPLHLEPATFVRNEAGVHPNETHLTAPTREEARAAARDDRGDDVTESVVDEYHETALEEWKRELRSSFVDAIRIHFDDGTAEEIWTEARYEATED</sequence>
<dbReference type="RefSeq" id="WP_005558246.1">
    <property type="nucleotide sequence ID" value="NZ_AOIB01000031.1"/>
</dbReference>
<dbReference type="OrthoDB" id="202616at2157"/>
<gene>
    <name evidence="3" type="ORF">C491_16717</name>
</gene>
<comment type="caution">
    <text evidence="3">The sequence shown here is derived from an EMBL/GenBank/DDBJ whole genome shotgun (WGS) entry which is preliminary data.</text>
</comment>
<accession>L9X187</accession>
<evidence type="ECO:0000259" key="2">
    <source>
        <dbReference type="Pfam" id="PF26033"/>
    </source>
</evidence>
<evidence type="ECO:0000256" key="1">
    <source>
        <dbReference type="SAM" id="MobiDB-lite"/>
    </source>
</evidence>
<dbReference type="eggNOG" id="arCOG04661">
    <property type="taxonomic scope" value="Archaea"/>
</dbReference>
<proteinExistence type="predicted"/>
<reference evidence="3 4" key="1">
    <citation type="journal article" date="2014" name="PLoS Genet.">
        <title>Phylogenetically driven sequencing of extremely halophilic archaea reveals strategies for static and dynamic osmo-response.</title>
        <authorList>
            <person name="Becker E.A."/>
            <person name="Seitzer P.M."/>
            <person name="Tritt A."/>
            <person name="Larsen D."/>
            <person name="Krusor M."/>
            <person name="Yao A.I."/>
            <person name="Wu D."/>
            <person name="Madern D."/>
            <person name="Eisen J.A."/>
            <person name="Darling A.E."/>
            <person name="Facciotti M.T."/>
        </authorList>
    </citation>
    <scope>NUCLEOTIDE SEQUENCE [LARGE SCALE GENOMIC DNA]</scope>
    <source>
        <strain evidence="3 4">DSM 10524</strain>
    </source>
</reference>
<name>L9X187_9EURY</name>
<organism evidence="3 4">
    <name type="scientific">Natronococcus amylolyticus DSM 10524</name>
    <dbReference type="NCBI Taxonomy" id="1227497"/>
    <lineage>
        <taxon>Archaea</taxon>
        <taxon>Methanobacteriati</taxon>
        <taxon>Methanobacteriota</taxon>
        <taxon>Stenosarchaea group</taxon>
        <taxon>Halobacteria</taxon>
        <taxon>Halobacteriales</taxon>
        <taxon>Natrialbaceae</taxon>
        <taxon>Natronococcus</taxon>
    </lineage>
</organism>
<dbReference type="AlphaFoldDB" id="L9X187"/>
<evidence type="ECO:0000313" key="4">
    <source>
        <dbReference type="Proteomes" id="UP000011688"/>
    </source>
</evidence>